<proteinExistence type="predicted"/>
<dbReference type="EMBL" id="AP022577">
    <property type="protein sequence ID" value="BBX85043.1"/>
    <property type="molecule type" value="Genomic_DNA"/>
</dbReference>
<evidence type="ECO:0000313" key="1">
    <source>
        <dbReference type="EMBL" id="BBX85043.1"/>
    </source>
</evidence>
<organism evidence="1 2">
    <name type="scientific">Mycolicibacterium aubagnense</name>
    <dbReference type="NCBI Taxonomy" id="319707"/>
    <lineage>
        <taxon>Bacteria</taxon>
        <taxon>Bacillati</taxon>
        <taxon>Actinomycetota</taxon>
        <taxon>Actinomycetes</taxon>
        <taxon>Mycobacteriales</taxon>
        <taxon>Mycobacteriaceae</taxon>
        <taxon>Mycolicibacterium</taxon>
    </lineage>
</organism>
<evidence type="ECO:0000313" key="2">
    <source>
        <dbReference type="Proteomes" id="UP000465609"/>
    </source>
</evidence>
<sequence>MADSVGTRNVRTPKPPGVVSVPDTFTCAAAEPAGANIAAATATAAATLR</sequence>
<protein>
    <submittedName>
        <fullName evidence="1">Uncharacterized protein</fullName>
    </submittedName>
</protein>
<gene>
    <name evidence="1" type="ORF">MAUB_29160</name>
</gene>
<name>A0ABN5YTU4_9MYCO</name>
<keyword evidence="2" id="KW-1185">Reference proteome</keyword>
<reference evidence="1 2" key="1">
    <citation type="journal article" date="2019" name="Emerg. Microbes Infect.">
        <title>Comprehensive subspecies identification of 175 nontuberculous mycobacteria species based on 7547 genomic profiles.</title>
        <authorList>
            <person name="Matsumoto Y."/>
            <person name="Kinjo T."/>
            <person name="Motooka D."/>
            <person name="Nabeya D."/>
            <person name="Jung N."/>
            <person name="Uechi K."/>
            <person name="Horii T."/>
            <person name="Iida T."/>
            <person name="Fujita J."/>
            <person name="Nakamura S."/>
        </authorList>
    </citation>
    <scope>NUCLEOTIDE SEQUENCE [LARGE SCALE GENOMIC DNA]</scope>
    <source>
        <strain evidence="1 2">JCM 15296</strain>
    </source>
</reference>
<accession>A0ABN5YTU4</accession>
<dbReference type="Proteomes" id="UP000465609">
    <property type="component" value="Chromosome"/>
</dbReference>